<dbReference type="RefSeq" id="XP_045097992.1">
    <property type="nucleotide sequence ID" value="XM_045236960.1"/>
</dbReference>
<evidence type="ECO:0000313" key="3">
    <source>
        <dbReference type="EMBL" id="CAR98419.1"/>
    </source>
</evidence>
<dbReference type="KEGG" id="cbr:CBG_26973"/>
<reference evidence="3 4" key="2">
    <citation type="journal article" date="2011" name="PLoS Genet.">
        <title>Caenorhabditis briggsae recombinant inbred line genotypes reveal inter-strain incompatibility and the evolution of recombination.</title>
        <authorList>
            <person name="Ross J.A."/>
            <person name="Koboldt D.C."/>
            <person name="Staisch J.E."/>
            <person name="Chamberlin H.M."/>
            <person name="Gupta B.P."/>
            <person name="Miller R.D."/>
            <person name="Baird S.E."/>
            <person name="Haag E.S."/>
        </authorList>
    </citation>
    <scope>NUCLEOTIDE SEQUENCE [LARGE SCALE GENOMIC DNA]</scope>
    <source>
        <strain evidence="3 4">AF16</strain>
    </source>
</reference>
<accession>B6IET9</accession>
<gene>
    <name evidence="3" type="ORF">CBG26973</name>
    <name evidence="3" type="ORF">CBG_26973</name>
</gene>
<reference evidence="3 4" key="1">
    <citation type="journal article" date="2003" name="PLoS Biol.">
        <title>The genome sequence of Caenorhabditis briggsae: a platform for comparative genomics.</title>
        <authorList>
            <person name="Stein L.D."/>
            <person name="Bao Z."/>
            <person name="Blasiar D."/>
            <person name="Blumenthal T."/>
            <person name="Brent M.R."/>
            <person name="Chen N."/>
            <person name="Chinwalla A."/>
            <person name="Clarke L."/>
            <person name="Clee C."/>
            <person name="Coghlan A."/>
            <person name="Coulson A."/>
            <person name="D'Eustachio P."/>
            <person name="Fitch D.H."/>
            <person name="Fulton L.A."/>
            <person name="Fulton R.E."/>
            <person name="Griffiths-Jones S."/>
            <person name="Harris T.W."/>
            <person name="Hillier L.W."/>
            <person name="Kamath R."/>
            <person name="Kuwabara P.E."/>
            <person name="Mardis E.R."/>
            <person name="Marra M.A."/>
            <person name="Miner T.L."/>
            <person name="Minx P."/>
            <person name="Mullikin J.C."/>
            <person name="Plumb R.W."/>
            <person name="Rogers J."/>
            <person name="Schein J.E."/>
            <person name="Sohrmann M."/>
            <person name="Spieth J."/>
            <person name="Stajich J.E."/>
            <person name="Wei C."/>
            <person name="Willey D."/>
            <person name="Wilson R.K."/>
            <person name="Durbin R."/>
            <person name="Waterston R.H."/>
        </authorList>
    </citation>
    <scope>NUCLEOTIDE SEQUENCE [LARGE SCALE GENOMIC DNA]</scope>
    <source>
        <strain evidence="3 4">AF16</strain>
    </source>
</reference>
<dbReference type="InterPro" id="IPR053079">
    <property type="entry name" value="SPS2_domain"/>
</dbReference>
<dbReference type="SUPFAM" id="SSF52058">
    <property type="entry name" value="L domain-like"/>
    <property type="match status" value="1"/>
</dbReference>
<keyword evidence="1" id="KW-0732">Signal</keyword>
<dbReference type="GeneID" id="68918437"/>
<dbReference type="OMA" id="TKECKFR"/>
<dbReference type="Proteomes" id="UP000008549">
    <property type="component" value="Unassembled WGS sequence"/>
</dbReference>
<evidence type="ECO:0000256" key="1">
    <source>
        <dbReference type="SAM" id="SignalP"/>
    </source>
</evidence>
<sequence length="257" mass="29060">MNSLVFPIICILLFRNSLATFDDDLQTILDFYDPKGTKCVFNQSEITSKTIDFFPKCQKVYGLIIINSNTDFSLAQLSKVFENMTALYGGIKVENSNLTSLSFLTVFMFTKFDLYCETYGVFIENNRYLNDAQQLKSINQIAGEATKECKFRVENNPKLNMEDVCRYYGLASTTVLEASGNKKECGITFFPNNHLQYNRSSGCQGNQINTTSISEFKKCTTTYNGLQFSNISDVSSHLSKIDFINGPINIQNSDIQN</sequence>
<name>B6IET9_CAEBR</name>
<proteinExistence type="predicted"/>
<dbReference type="InParanoid" id="B6IET9"/>
<dbReference type="InterPro" id="IPR000494">
    <property type="entry name" value="Rcpt_L-dom"/>
</dbReference>
<dbReference type="Gene3D" id="3.80.20.20">
    <property type="entry name" value="Receptor L-domain"/>
    <property type="match status" value="1"/>
</dbReference>
<dbReference type="InterPro" id="IPR036941">
    <property type="entry name" value="Rcpt_L-dom_sf"/>
</dbReference>
<protein>
    <submittedName>
        <fullName evidence="3">Protein CBG26973</fullName>
    </submittedName>
</protein>
<feature type="chain" id="PRO_5002844156" evidence="1">
    <location>
        <begin position="20"/>
        <end position="257"/>
    </location>
</feature>
<evidence type="ECO:0000259" key="2">
    <source>
        <dbReference type="Pfam" id="PF01030"/>
    </source>
</evidence>
<dbReference type="PANTHER" id="PTHR21662:SF14">
    <property type="entry name" value="INSULIN_EGF-RECEPTOR L DOMAIN PROTEIN-RELATED"/>
    <property type="match status" value="1"/>
</dbReference>
<dbReference type="HOGENOM" id="CLU_094708_0_0_1"/>
<dbReference type="Pfam" id="PF01030">
    <property type="entry name" value="Recep_L_domain"/>
    <property type="match status" value="1"/>
</dbReference>
<evidence type="ECO:0000313" key="4">
    <source>
        <dbReference type="Proteomes" id="UP000008549"/>
    </source>
</evidence>
<keyword evidence="4" id="KW-1185">Reference proteome</keyword>
<dbReference type="EMBL" id="HE601256">
    <property type="protein sequence ID" value="CAR98419.1"/>
    <property type="molecule type" value="Genomic_DNA"/>
</dbReference>
<feature type="signal peptide" evidence="1">
    <location>
        <begin position="1"/>
        <end position="19"/>
    </location>
</feature>
<feature type="domain" description="Receptor L-domain" evidence="2">
    <location>
        <begin position="56"/>
        <end position="163"/>
    </location>
</feature>
<organism evidence="3 4">
    <name type="scientific">Caenorhabditis briggsae</name>
    <dbReference type="NCBI Taxonomy" id="6238"/>
    <lineage>
        <taxon>Eukaryota</taxon>
        <taxon>Metazoa</taxon>
        <taxon>Ecdysozoa</taxon>
        <taxon>Nematoda</taxon>
        <taxon>Chromadorea</taxon>
        <taxon>Rhabditida</taxon>
        <taxon>Rhabditina</taxon>
        <taxon>Rhabditomorpha</taxon>
        <taxon>Rhabditoidea</taxon>
        <taxon>Rhabditidae</taxon>
        <taxon>Peloderinae</taxon>
        <taxon>Caenorhabditis</taxon>
    </lineage>
</organism>
<dbReference type="PANTHER" id="PTHR21662">
    <property type="entry name" value="RECEPTOR PROTEIN-TYROSINE KINASE"/>
    <property type="match status" value="1"/>
</dbReference>
<dbReference type="CTD" id="68918437"/>
<dbReference type="AlphaFoldDB" id="B6IET9"/>